<keyword evidence="2" id="KW-1185">Reference proteome</keyword>
<proteinExistence type="predicted"/>
<gene>
    <name evidence="1" type="ORF">Moror_2254</name>
</gene>
<dbReference type="KEGG" id="mrr:Moror_2254"/>
<dbReference type="HOGENOM" id="CLU_2184636_0_0_1"/>
<comment type="caution">
    <text evidence="1">The sequence shown here is derived from an EMBL/GenBank/DDBJ whole genome shotgun (WGS) entry which is preliminary data.</text>
</comment>
<evidence type="ECO:0000313" key="2">
    <source>
        <dbReference type="Proteomes" id="UP000017559"/>
    </source>
</evidence>
<sequence length="109" mass="12305">MDQFKGTIANPKATYNDVTKTFQRMAETAQNLLKRAHVLTFGIVCNSKRGQNVPCNFFGTGPIEGFLEMKFNMTCAKFIEAVESYCVLMADGQRKREVNAKKMREAIKS</sequence>
<dbReference type="OrthoDB" id="3062720at2759"/>
<organism evidence="1 2">
    <name type="scientific">Moniliophthora roreri (strain MCA 2997)</name>
    <name type="common">Cocoa frosty pod rot fungus</name>
    <name type="synonym">Crinipellis roreri</name>
    <dbReference type="NCBI Taxonomy" id="1381753"/>
    <lineage>
        <taxon>Eukaryota</taxon>
        <taxon>Fungi</taxon>
        <taxon>Dikarya</taxon>
        <taxon>Basidiomycota</taxon>
        <taxon>Agaricomycotina</taxon>
        <taxon>Agaricomycetes</taxon>
        <taxon>Agaricomycetidae</taxon>
        <taxon>Agaricales</taxon>
        <taxon>Marasmiineae</taxon>
        <taxon>Marasmiaceae</taxon>
        <taxon>Moniliophthora</taxon>
    </lineage>
</organism>
<dbReference type="EMBL" id="AWSO01002619">
    <property type="protein sequence ID" value="ESK81217.1"/>
    <property type="molecule type" value="Genomic_DNA"/>
</dbReference>
<dbReference type="AlphaFoldDB" id="V2WI19"/>
<dbReference type="Proteomes" id="UP000017559">
    <property type="component" value="Unassembled WGS sequence"/>
</dbReference>
<protein>
    <submittedName>
        <fullName evidence="1">Uncharacterized protein</fullName>
    </submittedName>
</protein>
<accession>V2WI19</accession>
<evidence type="ECO:0000313" key="1">
    <source>
        <dbReference type="EMBL" id="ESK81217.1"/>
    </source>
</evidence>
<name>V2WI19_MONRO</name>
<reference evidence="1 2" key="1">
    <citation type="journal article" date="2014" name="BMC Genomics">
        <title>Genome and secretome analysis of the hemibiotrophic fungal pathogen, Moniliophthora roreri, which causes frosty pod rot disease of cacao: mechanisms of the biotrophic and necrotrophic phases.</title>
        <authorList>
            <person name="Meinhardt L.W."/>
            <person name="Costa G.G.L."/>
            <person name="Thomazella D.P.T."/>
            <person name="Teixeira P.J.P.L."/>
            <person name="Carazzolle M.F."/>
            <person name="Schuster S.C."/>
            <person name="Carlson J.E."/>
            <person name="Guiltinan M.J."/>
            <person name="Mieczkowski P."/>
            <person name="Farmer A."/>
            <person name="Ramaraj T."/>
            <person name="Crozier J."/>
            <person name="Davis R.E."/>
            <person name="Shao J."/>
            <person name="Melnick R.L."/>
            <person name="Pereira G.A.G."/>
            <person name="Bailey B.A."/>
        </authorList>
    </citation>
    <scope>NUCLEOTIDE SEQUENCE [LARGE SCALE GENOMIC DNA]</scope>
    <source>
        <strain evidence="1 2">MCA 2997</strain>
    </source>
</reference>